<feature type="compositionally biased region" description="Basic residues" evidence="1">
    <location>
        <begin position="377"/>
        <end position="387"/>
    </location>
</feature>
<gene>
    <name evidence="2" type="ORF">ASIM_LOCUS16445</name>
</gene>
<sequence length="833" mass="92205">SNTKTQPVLYDTPPASTGQSHFQSVSRATPVQRPRPETAIPFVPDEYKERLRKSKLARSRTLSESFDEPDLYSIEEHRDELSSVPSTTHQYSTLHPKSQNYQSLTYHSNTDKHSNTSTTGYFDSTGNDASNILSEVESLLSLHLPSSTSYSSSLPNSLKYQQKDHPTAAAVTTPARTSSSQFASQSSSSSTYHPQLYPIPSQHQQSAQRLQHLYSPTTINCTTPHSFSSSSSNNVSTNQRLLPTYSCTIPNSSHYNSSTLPFNKPQVYCTEQREVERFTYRPGAVTPNTTITSSPSTQSTSTKITPAKIQRYPIVELSIPKSDSSVNQSKSVDHHDYHRLIGDYSDTTQTDSNNRSSYSRYSSNQPTVPESPLNVYSHHHHHHHHSHQPPESEQSFSQANQEPIKTSSSSQSHSSRSNQTSSSNHSNRVTIDLLSPSSLDRSFYEQAGLSGVRGGIGCESRIKTSTKPLDISSLDALLESTFSDLYDDDMSKSTKEWHSSFSTMRDRFGNHDLLDEFVNRFDDFTTNGSLTLPRRGGGLSKSASQGSMTLGRRSAQSSSYSRNNSLLADAVDAVERTVSDASESSRKNSRQELNDFWAETVRNSSNSGSIQRPSGQLNAAQRLEMLHESLDMQRGMEMRYSRGERIAERRAQFLKETIQSSNSASSPSALTDRFFTQRSVPSSNGYMGMLSFSNLSYINQQNEASFQIDVSENETTTTIHKKNKEANESAKQPNFSALDNAVAELSTTTTSHQQYTVIRSGGCARFPTDDLNSLSPTSRKDSSNNSTQLHSPSPDAGSDTGSAYNAPSGLPHPKPKHNIREQLIQAGFELRGC</sequence>
<feature type="region of interest" description="Disordered" evidence="1">
    <location>
        <begin position="283"/>
        <end position="307"/>
    </location>
</feature>
<dbReference type="AlphaFoldDB" id="A0A0M3K7U7"/>
<keyword evidence="3" id="KW-1185">Reference proteome</keyword>
<feature type="region of interest" description="Disordered" evidence="1">
    <location>
        <begin position="532"/>
        <end position="563"/>
    </location>
</feature>
<dbReference type="OrthoDB" id="5586at2759"/>
<dbReference type="WBParaSite" id="ASIM_0001703801-mRNA-1">
    <property type="protein sequence ID" value="ASIM_0001703801-mRNA-1"/>
    <property type="gene ID" value="ASIM_0001703801"/>
</dbReference>
<evidence type="ECO:0000256" key="1">
    <source>
        <dbReference type="SAM" id="MobiDB-lite"/>
    </source>
</evidence>
<feature type="compositionally biased region" description="Low complexity" evidence="1">
    <location>
        <begin position="167"/>
        <end position="190"/>
    </location>
</feature>
<name>A0A0M3K7U7_ANISI</name>
<evidence type="ECO:0000313" key="3">
    <source>
        <dbReference type="Proteomes" id="UP000267096"/>
    </source>
</evidence>
<proteinExistence type="predicted"/>
<dbReference type="Proteomes" id="UP000267096">
    <property type="component" value="Unassembled WGS sequence"/>
</dbReference>
<feature type="region of interest" description="Disordered" evidence="1">
    <location>
        <begin position="766"/>
        <end position="818"/>
    </location>
</feature>
<feature type="compositionally biased region" description="Polar residues" evidence="1">
    <location>
        <begin position="389"/>
        <end position="405"/>
    </location>
</feature>
<feature type="compositionally biased region" description="Polar residues" evidence="1">
    <location>
        <begin position="770"/>
        <end position="791"/>
    </location>
</feature>
<feature type="compositionally biased region" description="Low complexity" evidence="1">
    <location>
        <begin position="352"/>
        <end position="364"/>
    </location>
</feature>
<evidence type="ECO:0000313" key="2">
    <source>
        <dbReference type="EMBL" id="VDK57805.1"/>
    </source>
</evidence>
<evidence type="ECO:0000313" key="4">
    <source>
        <dbReference type="WBParaSite" id="ASIM_0001703801-mRNA-1"/>
    </source>
</evidence>
<feature type="compositionally biased region" description="Low complexity" evidence="1">
    <location>
        <begin position="286"/>
        <end position="306"/>
    </location>
</feature>
<feature type="region of interest" description="Disordered" evidence="1">
    <location>
        <begin position="341"/>
        <end position="429"/>
    </location>
</feature>
<protein>
    <submittedName>
        <fullName evidence="4">SH2 domain-containing protein</fullName>
    </submittedName>
</protein>
<feature type="region of interest" description="Disordered" evidence="1">
    <location>
        <begin position="151"/>
        <end position="209"/>
    </location>
</feature>
<feature type="compositionally biased region" description="Polar residues" evidence="1">
    <location>
        <begin position="14"/>
        <end position="29"/>
    </location>
</feature>
<reference evidence="4" key="1">
    <citation type="submission" date="2017-02" db="UniProtKB">
        <authorList>
            <consortium name="WormBaseParasite"/>
        </authorList>
    </citation>
    <scope>IDENTIFICATION</scope>
</reference>
<feature type="region of interest" description="Disordered" evidence="1">
    <location>
        <begin position="1"/>
        <end position="43"/>
    </location>
</feature>
<dbReference type="EMBL" id="UYRR01033099">
    <property type="protein sequence ID" value="VDK57805.1"/>
    <property type="molecule type" value="Genomic_DNA"/>
</dbReference>
<organism evidence="4">
    <name type="scientific">Anisakis simplex</name>
    <name type="common">Herring worm</name>
    <dbReference type="NCBI Taxonomy" id="6269"/>
    <lineage>
        <taxon>Eukaryota</taxon>
        <taxon>Metazoa</taxon>
        <taxon>Ecdysozoa</taxon>
        <taxon>Nematoda</taxon>
        <taxon>Chromadorea</taxon>
        <taxon>Rhabditida</taxon>
        <taxon>Spirurina</taxon>
        <taxon>Ascaridomorpha</taxon>
        <taxon>Ascaridoidea</taxon>
        <taxon>Anisakidae</taxon>
        <taxon>Anisakis</taxon>
        <taxon>Anisakis simplex complex</taxon>
    </lineage>
</organism>
<reference evidence="2 3" key="2">
    <citation type="submission" date="2018-11" db="EMBL/GenBank/DDBJ databases">
        <authorList>
            <consortium name="Pathogen Informatics"/>
        </authorList>
    </citation>
    <scope>NUCLEOTIDE SEQUENCE [LARGE SCALE GENOMIC DNA]</scope>
</reference>
<accession>A0A0M3K7U7</accession>
<feature type="compositionally biased region" description="Low complexity" evidence="1">
    <location>
        <begin position="406"/>
        <end position="428"/>
    </location>
</feature>
<feature type="compositionally biased region" description="Low complexity" evidence="1">
    <location>
        <begin position="553"/>
        <end position="563"/>
    </location>
</feature>